<evidence type="ECO:0000313" key="2">
    <source>
        <dbReference type="Proteomes" id="UP000656548"/>
    </source>
</evidence>
<organism evidence="1 2">
    <name type="scientific">Amycolatopsis roodepoortensis</name>
    <dbReference type="NCBI Taxonomy" id="700274"/>
    <lineage>
        <taxon>Bacteria</taxon>
        <taxon>Bacillati</taxon>
        <taxon>Actinomycetota</taxon>
        <taxon>Actinomycetes</taxon>
        <taxon>Pseudonocardiales</taxon>
        <taxon>Pseudonocardiaceae</taxon>
        <taxon>Amycolatopsis</taxon>
    </lineage>
</organism>
<dbReference type="EMBL" id="JADBEJ010000008">
    <property type="protein sequence ID" value="MBE1581212.1"/>
    <property type="molecule type" value="Genomic_DNA"/>
</dbReference>
<accession>A0ABR9LKT8</accession>
<protein>
    <submittedName>
        <fullName evidence="1">Uncharacterized protein</fullName>
    </submittedName>
</protein>
<evidence type="ECO:0000313" key="1">
    <source>
        <dbReference type="EMBL" id="MBE1581212.1"/>
    </source>
</evidence>
<proteinExistence type="predicted"/>
<comment type="caution">
    <text evidence="1">The sequence shown here is derived from an EMBL/GenBank/DDBJ whole genome shotgun (WGS) entry which is preliminary data.</text>
</comment>
<keyword evidence="2" id="KW-1185">Reference proteome</keyword>
<sequence length="66" mass="6952">MYWTLPTAVLKGSLSRVRATLATLVAELRASTPHGQALPDKAAADGAVQLIVTGDRNTVTFATQQT</sequence>
<gene>
    <name evidence="1" type="ORF">H4W30_008293</name>
</gene>
<name>A0ABR9LKT8_9PSEU</name>
<dbReference type="Proteomes" id="UP000656548">
    <property type="component" value="Unassembled WGS sequence"/>
</dbReference>
<reference evidence="1 2" key="1">
    <citation type="submission" date="2020-10" db="EMBL/GenBank/DDBJ databases">
        <title>Sequencing the genomes of 1000 actinobacteria strains.</title>
        <authorList>
            <person name="Klenk H.-P."/>
        </authorList>
    </citation>
    <scope>NUCLEOTIDE SEQUENCE [LARGE SCALE GENOMIC DNA]</scope>
    <source>
        <strain evidence="1 2">DSM 46661</strain>
    </source>
</reference>
<dbReference type="RefSeq" id="WP_192747605.1">
    <property type="nucleotide sequence ID" value="NZ_JADBEJ010000008.1"/>
</dbReference>